<accession>A0A2P2NT72</accession>
<proteinExistence type="predicted"/>
<sequence length="43" mass="5122">MAPPISFQECQPVLTWRELQKYAGKNTFDKLKEGSKIEQWEEH</sequence>
<dbReference type="AlphaFoldDB" id="A0A2P2NT72"/>
<organism evidence="1">
    <name type="scientific">Rhizophora mucronata</name>
    <name type="common">Asiatic mangrove</name>
    <dbReference type="NCBI Taxonomy" id="61149"/>
    <lineage>
        <taxon>Eukaryota</taxon>
        <taxon>Viridiplantae</taxon>
        <taxon>Streptophyta</taxon>
        <taxon>Embryophyta</taxon>
        <taxon>Tracheophyta</taxon>
        <taxon>Spermatophyta</taxon>
        <taxon>Magnoliopsida</taxon>
        <taxon>eudicotyledons</taxon>
        <taxon>Gunneridae</taxon>
        <taxon>Pentapetalae</taxon>
        <taxon>rosids</taxon>
        <taxon>fabids</taxon>
        <taxon>Malpighiales</taxon>
        <taxon>Rhizophoraceae</taxon>
        <taxon>Rhizophora</taxon>
    </lineage>
</organism>
<protein>
    <submittedName>
        <fullName evidence="1">Uncharacterized protein</fullName>
    </submittedName>
</protein>
<evidence type="ECO:0000313" key="1">
    <source>
        <dbReference type="EMBL" id="MBX45655.1"/>
    </source>
</evidence>
<reference evidence="1" key="1">
    <citation type="submission" date="2018-02" db="EMBL/GenBank/DDBJ databases">
        <title>Rhizophora mucronata_Transcriptome.</title>
        <authorList>
            <person name="Meera S.P."/>
            <person name="Sreeshan A."/>
            <person name="Augustine A."/>
        </authorList>
    </citation>
    <scope>NUCLEOTIDE SEQUENCE</scope>
    <source>
        <tissue evidence="1">Leaf</tissue>
    </source>
</reference>
<name>A0A2P2NT72_RHIMU</name>
<dbReference type="EMBL" id="GGEC01065171">
    <property type="protein sequence ID" value="MBX45655.1"/>
    <property type="molecule type" value="Transcribed_RNA"/>
</dbReference>